<keyword evidence="2" id="KW-0472">Membrane</keyword>
<keyword evidence="2" id="KW-0812">Transmembrane</keyword>
<organism evidence="3 4">
    <name type="scientific">Stylonychia lemnae</name>
    <name type="common">Ciliate</name>
    <dbReference type="NCBI Taxonomy" id="5949"/>
    <lineage>
        <taxon>Eukaryota</taxon>
        <taxon>Sar</taxon>
        <taxon>Alveolata</taxon>
        <taxon>Ciliophora</taxon>
        <taxon>Intramacronucleata</taxon>
        <taxon>Spirotrichea</taxon>
        <taxon>Stichotrichia</taxon>
        <taxon>Sporadotrichida</taxon>
        <taxon>Oxytrichidae</taxon>
        <taxon>Stylonychinae</taxon>
        <taxon>Stylonychia</taxon>
    </lineage>
</organism>
<proteinExistence type="predicted"/>
<accession>A0A078A457</accession>
<evidence type="ECO:0000313" key="4">
    <source>
        <dbReference type="Proteomes" id="UP000039865"/>
    </source>
</evidence>
<dbReference type="InterPro" id="IPR035965">
    <property type="entry name" value="PAS-like_dom_sf"/>
</dbReference>
<keyword evidence="2" id="KW-1133">Transmembrane helix</keyword>
<name>A0A078A457_STYLE</name>
<feature type="transmembrane region" description="Helical" evidence="2">
    <location>
        <begin position="1096"/>
        <end position="1117"/>
    </location>
</feature>
<dbReference type="InterPro" id="IPR052994">
    <property type="entry name" value="Tiny_macrocysts_regulators"/>
</dbReference>
<dbReference type="InParanoid" id="A0A078A457"/>
<sequence length="1370" mass="160760">MDEEEMNFIKEYNQNYIFRTDKVVQAPLLFDTLLEQRAFEIKSSDDVVFDMMIAARSSNLMTILEFEEISKQNNDLEAEQSKNVKFNQLCLRKSFFANFLRMYFEQAIKANPNNYLMRLQYAYYALVHLRNMYLCINILRDLDFSKLSWHDKVNLKVNEIALIQELENLQSQSQEYQNGYSMTSMGIISTINKKQIINKNQQDLNISPEHFINISLLYDKFNHFSTVLNQNIIDFWKLIDDKDFQLNSLLSQQRELSNSISLLHEVFENIESVSKKKDPKIYYYYALLQKQLLNDDQACENMLHKYKSIRNIQRVLQSNYRITIPDNDMAMIVCMGGIQNFGKLLICNQMVKKITGFDNLDLRHQTIEMFMPPQIREAHKEFLDEFNKSGQNSILSKNTNVFMMNKNETCQLVNQTIRYHYSQEYDHCFVAFIQKIDDLQIWNSSQMGRKLNKIMFLLADNIDGKIFAFSKTCTKYLGIKNSFLKGQDVICKTNNFTLNDICPMIDLNMVSKSQIASEDSPQQCRVFEGQFDLDISYLPSQVIREKKLGYLRDKPVKFKLIKESYFDSKLEINILALQFIENMPTVNGITISLNDVMMTQALPQSKNQISDKDNEDEEEQSSSSSNDGQKSQEFIKSKFMRDFKTTPQLLKIAVQLIIFVFMAMICISSVNFYLAKVRNTQLEHELDILHESFKRSELTIKCKVSLQSMLLQVNGYEIQTSKIVDNKYESMQQLLFNSQEDLRNMQSKLESEQFDYSIDFNHFLNSEILPLEYLNEDFTITQKNQTMTIGINILVTRLLEVYNFNKSQLKGNLSIQTLQPAKAPYKPSFYERTIHFASYNSIKSIRKISLDLSQRYIDDIKNHSNNSQFMTEMTLIGSICAIVIVGFIVTPILTKIQDKQFISIGFFFSLKREHICLMQKQASDFYEQLETYIRNDKKVQNEDDEDEIQQQNMSRQQLFGASLVSHQDINLNISKDNTSLYMANDTTYINNNYARQSLSKSDIDDRSEVSKIEGPKSPHTYQKFQLEQSGRFLLGKIKEKSMLSESDLQSRLPEENSQKISQQIIESDKSQEEQEAIDKMKIQQIKSTKLKRKFKVFLICLFFIVIFSLYFIGTYIMQLRIYSNITDVVSSLKIIYQKSFCPETVYTLIKESQIKNTTKIFPDENIELINQQILTCYQYEQEYGFLRVKLPDPFKSIESYIQDLESDQLCTIEFSDPKERLNCQTANNGILMKGLSNTAQYILSHFQQINLKMSEIHRNETYLKKLLLNEMTSELMMMKLNIIEKVLQNFYLKSIYAADTYFRQLINQYLIIFVLFLSFLFFIVTVFFTKVYKSMRLYLWQINMSLKILPIQKLPQEAINDLKVFLSIKE</sequence>
<feature type="transmembrane region" description="Helical" evidence="2">
    <location>
        <begin position="649"/>
        <end position="674"/>
    </location>
</feature>
<gene>
    <name evidence="3" type="primary">Contig18257.g19403</name>
    <name evidence="3" type="ORF">STYLEM_4524</name>
</gene>
<evidence type="ECO:0000313" key="3">
    <source>
        <dbReference type="EMBL" id="CDW75534.1"/>
    </source>
</evidence>
<feature type="transmembrane region" description="Helical" evidence="2">
    <location>
        <begin position="1309"/>
        <end position="1328"/>
    </location>
</feature>
<dbReference type="Proteomes" id="UP000039865">
    <property type="component" value="Unassembled WGS sequence"/>
</dbReference>
<evidence type="ECO:0000256" key="1">
    <source>
        <dbReference type="SAM" id="MobiDB-lite"/>
    </source>
</evidence>
<feature type="region of interest" description="Disordered" evidence="1">
    <location>
        <begin position="606"/>
        <end position="631"/>
    </location>
</feature>
<feature type="transmembrane region" description="Helical" evidence="2">
    <location>
        <begin position="873"/>
        <end position="893"/>
    </location>
</feature>
<dbReference type="SUPFAM" id="SSF55785">
    <property type="entry name" value="PYP-like sensor domain (PAS domain)"/>
    <property type="match status" value="1"/>
</dbReference>
<dbReference type="Gene3D" id="3.30.450.20">
    <property type="entry name" value="PAS domain"/>
    <property type="match status" value="1"/>
</dbReference>
<keyword evidence="4" id="KW-1185">Reference proteome</keyword>
<feature type="compositionally biased region" description="Low complexity" evidence="1">
    <location>
        <begin position="621"/>
        <end position="631"/>
    </location>
</feature>
<dbReference type="PANTHER" id="PTHR31600">
    <property type="entry name" value="TINY MACROCYSTS PROTEIN B-RELATED"/>
    <property type="match status" value="1"/>
</dbReference>
<dbReference type="OrthoDB" id="542352at2759"/>
<reference evidence="3 4" key="1">
    <citation type="submission" date="2014-06" db="EMBL/GenBank/DDBJ databases">
        <authorList>
            <person name="Swart Estienne"/>
        </authorList>
    </citation>
    <scope>NUCLEOTIDE SEQUENCE [LARGE SCALE GENOMIC DNA]</scope>
    <source>
        <strain evidence="3 4">130c</strain>
    </source>
</reference>
<dbReference type="EMBL" id="CCKQ01004378">
    <property type="protein sequence ID" value="CDW75534.1"/>
    <property type="molecule type" value="Genomic_DNA"/>
</dbReference>
<evidence type="ECO:0000256" key="2">
    <source>
        <dbReference type="SAM" id="Phobius"/>
    </source>
</evidence>
<dbReference type="PANTHER" id="PTHR31600:SF2">
    <property type="entry name" value="GAMETE ENRICHED GENE 10 PROTEIN-RELATED"/>
    <property type="match status" value="1"/>
</dbReference>
<protein>
    <submittedName>
        <fullName evidence="3">Pas domain s-box family protein</fullName>
    </submittedName>
</protein>